<evidence type="ECO:0000256" key="1">
    <source>
        <dbReference type="SAM" id="MobiDB-lite"/>
    </source>
</evidence>
<gene>
    <name evidence="4" type="ORF">JRO89_XS06G0117900</name>
</gene>
<dbReference type="EMBL" id="JAFEMO010000006">
    <property type="protein sequence ID" value="KAH7569169.1"/>
    <property type="molecule type" value="Genomic_DNA"/>
</dbReference>
<feature type="region of interest" description="Disordered" evidence="1">
    <location>
        <begin position="1"/>
        <end position="25"/>
    </location>
</feature>
<protein>
    <recommendedName>
        <fullName evidence="6">RNase H type-1 domain-containing protein</fullName>
    </recommendedName>
</protein>
<dbReference type="Pfam" id="PF13456">
    <property type="entry name" value="RVT_3"/>
    <property type="match status" value="1"/>
</dbReference>
<comment type="caution">
    <text evidence="4">The sequence shown here is derived from an EMBL/GenBank/DDBJ whole genome shotgun (WGS) entry which is preliminary data.</text>
</comment>
<keyword evidence="5" id="KW-1185">Reference proteome</keyword>
<sequence>MKQLVGAKETMEGLPRSPTNDTMPTCNPMGLMEVRVFRGKKDIRKPGWKRRARSSVVIIEDVQDSVRLGKRDIVGGADALDYYSKKFKDLEKCSQLIKQAWQYTRQDLHSVQWNIKQVVATLAWWYRSNRNGLNGDIKNLQNRLDLLTADDSVSSRTMVREVILAIPPSVYRFPDSLCWHFDSSSEFTVKSGYLFGMSREGMVGGSSGSQTNSWCNCLWNLHIPPKLRFFIWKVWRYWIPSNLNLARKGVDVLADFPFGCGKVETSLHAVWGCKLLRVVRQVSGALGGITRFQNLLALDFLVLARSQLLVAELELLCAAAALLCTAASLDRRARCWSPPAAGCWKINMDAAIDSARGGVGVGIIVRNHLGQVCASAAQKFLGNFSAQLAEGVAMLLGICFTAESGLCSASLESDATVVAAHALAKLALTLESDLFWMDCVPPSVEYVILADMPK</sequence>
<dbReference type="InterPro" id="IPR052929">
    <property type="entry name" value="RNase_H-like_EbsB-rel"/>
</dbReference>
<dbReference type="Pfam" id="PF13966">
    <property type="entry name" value="zf-RVT"/>
    <property type="match status" value="1"/>
</dbReference>
<evidence type="ECO:0008006" key="6">
    <source>
        <dbReference type="Google" id="ProtNLM"/>
    </source>
</evidence>
<evidence type="ECO:0000259" key="2">
    <source>
        <dbReference type="Pfam" id="PF13456"/>
    </source>
</evidence>
<organism evidence="4 5">
    <name type="scientific">Xanthoceras sorbifolium</name>
    <dbReference type="NCBI Taxonomy" id="99658"/>
    <lineage>
        <taxon>Eukaryota</taxon>
        <taxon>Viridiplantae</taxon>
        <taxon>Streptophyta</taxon>
        <taxon>Embryophyta</taxon>
        <taxon>Tracheophyta</taxon>
        <taxon>Spermatophyta</taxon>
        <taxon>Magnoliopsida</taxon>
        <taxon>eudicotyledons</taxon>
        <taxon>Gunneridae</taxon>
        <taxon>Pentapetalae</taxon>
        <taxon>rosids</taxon>
        <taxon>malvids</taxon>
        <taxon>Sapindales</taxon>
        <taxon>Sapindaceae</taxon>
        <taxon>Xanthoceroideae</taxon>
        <taxon>Xanthoceras</taxon>
    </lineage>
</organism>
<feature type="domain" description="Reverse transcriptase zinc-binding" evidence="3">
    <location>
        <begin position="187"/>
        <end position="276"/>
    </location>
</feature>
<name>A0ABQ8HY69_9ROSI</name>
<evidence type="ECO:0000313" key="4">
    <source>
        <dbReference type="EMBL" id="KAH7569169.1"/>
    </source>
</evidence>
<dbReference type="PANTHER" id="PTHR47074:SF48">
    <property type="entry name" value="POLYNUCLEOTIDYL TRANSFERASE, RIBONUCLEASE H-LIKE SUPERFAMILY PROTEIN"/>
    <property type="match status" value="1"/>
</dbReference>
<dbReference type="PANTHER" id="PTHR47074">
    <property type="entry name" value="BNAC02G40300D PROTEIN"/>
    <property type="match status" value="1"/>
</dbReference>
<accession>A0ABQ8HY69</accession>
<evidence type="ECO:0000259" key="3">
    <source>
        <dbReference type="Pfam" id="PF13966"/>
    </source>
</evidence>
<dbReference type="InterPro" id="IPR002156">
    <property type="entry name" value="RNaseH_domain"/>
</dbReference>
<reference evidence="4 5" key="1">
    <citation type="submission" date="2021-02" db="EMBL/GenBank/DDBJ databases">
        <title>Plant Genome Project.</title>
        <authorList>
            <person name="Zhang R.-G."/>
        </authorList>
    </citation>
    <scope>NUCLEOTIDE SEQUENCE [LARGE SCALE GENOMIC DNA]</scope>
    <source>
        <tissue evidence="4">Leaves</tissue>
    </source>
</reference>
<dbReference type="InterPro" id="IPR026960">
    <property type="entry name" value="RVT-Znf"/>
</dbReference>
<feature type="domain" description="RNase H type-1" evidence="2">
    <location>
        <begin position="347"/>
        <end position="419"/>
    </location>
</feature>
<evidence type="ECO:0000313" key="5">
    <source>
        <dbReference type="Proteomes" id="UP000827721"/>
    </source>
</evidence>
<proteinExistence type="predicted"/>
<dbReference type="Proteomes" id="UP000827721">
    <property type="component" value="Unassembled WGS sequence"/>
</dbReference>